<dbReference type="EMBL" id="CAXAQS010000994">
    <property type="protein sequence ID" value="CAK9254174.1"/>
    <property type="molecule type" value="Genomic_DNA"/>
</dbReference>
<sequence length="335" mass="39461">MEIDVTAEDKDWIKDAIKHLQSSASNQNVQKFIKELKDYPVFYIQPRSMKEFESKDFQPCSQINVDCSTPHRFVESFGCEIEDSLRKDILPAWTWDREKILSKARIPDTDLYDPVSFVTYLICYRLEWENTTWSGQDGFGQFMERLLKKDEDKFFQVIGWISRQSWYVTTESCQAMEPALTHFEKGRDWINHFIHDEAGHYKFMEQVFEDIELNKEDFPVGDGTKWLLAAHKRTAMISPLAFSAMINLFEAAYYEGQDPISRVIKLSSKPHAARGFDLHYKINQEHRHCDMPVNLAICLAPQTYDHALLTLSLFELTLNFLDRMEQYLEKEFEMQ</sequence>
<accession>A0ABP0VIG4</accession>
<comment type="caution">
    <text evidence="2">The sequence shown here is derived from an EMBL/GenBank/DDBJ whole genome shotgun (WGS) entry which is preliminary data.</text>
</comment>
<organism evidence="2 3">
    <name type="scientific">Sphagnum jensenii</name>
    <dbReference type="NCBI Taxonomy" id="128206"/>
    <lineage>
        <taxon>Eukaryota</taxon>
        <taxon>Viridiplantae</taxon>
        <taxon>Streptophyta</taxon>
        <taxon>Embryophyta</taxon>
        <taxon>Bryophyta</taxon>
        <taxon>Sphagnophytina</taxon>
        <taxon>Sphagnopsida</taxon>
        <taxon>Sphagnales</taxon>
        <taxon>Sphagnaceae</taxon>
        <taxon>Sphagnum</taxon>
    </lineage>
</organism>
<dbReference type="EMBL" id="CAXAQS010000994">
    <property type="protein sequence ID" value="CAK9254214.1"/>
    <property type="molecule type" value="Genomic_DNA"/>
</dbReference>
<keyword evidence="3" id="KW-1185">Reference proteome</keyword>
<reference evidence="2" key="1">
    <citation type="submission" date="2024-02" db="EMBL/GenBank/DDBJ databases">
        <authorList>
            <consortium name="ELIXIR-Norway"/>
            <consortium name="Elixir Norway"/>
        </authorList>
    </citation>
    <scope>NUCLEOTIDE SEQUENCE</scope>
</reference>
<proteinExistence type="predicted"/>
<evidence type="ECO:0000313" key="2">
    <source>
        <dbReference type="EMBL" id="CAK9254214.1"/>
    </source>
</evidence>
<dbReference type="Gene3D" id="1.20.910.10">
    <property type="entry name" value="Heme oxygenase-like"/>
    <property type="match status" value="1"/>
</dbReference>
<dbReference type="InterPro" id="IPR016084">
    <property type="entry name" value="Haem_Oase-like_multi-hlx"/>
</dbReference>
<evidence type="ECO:0000313" key="3">
    <source>
        <dbReference type="Proteomes" id="UP001497444"/>
    </source>
</evidence>
<evidence type="ECO:0000313" key="1">
    <source>
        <dbReference type="EMBL" id="CAK9254174.1"/>
    </source>
</evidence>
<dbReference type="Proteomes" id="UP001497444">
    <property type="component" value="Unassembled WGS sequence"/>
</dbReference>
<name>A0ABP0VIG4_9BRYO</name>
<gene>
    <name evidence="1" type="ORF">CSSPJE1EN1_LOCUS29552</name>
    <name evidence="2" type="ORF">CSSPJE1EN1_LOCUS29592</name>
</gene>
<protein>
    <submittedName>
        <fullName evidence="2">Uncharacterized protein</fullName>
    </submittedName>
</protein>